<sequence length="100" mass="10892">MILNDAQDYSTSLLKTLMAINSNFVETKIDILGKLESWCAQSVPHCARALMLTAEYLAMRAHGRGGLRSGPAANPAFTSVFNSIRMVSNEVLNGGVYIQE</sequence>
<dbReference type="EMBL" id="WIXE01008004">
    <property type="protein sequence ID" value="KAK5979767.1"/>
    <property type="molecule type" value="Genomic_DNA"/>
</dbReference>
<reference evidence="1 2" key="1">
    <citation type="submission" date="2019-10" db="EMBL/GenBank/DDBJ databases">
        <title>Assembly and Annotation for the nematode Trichostrongylus colubriformis.</title>
        <authorList>
            <person name="Martin J."/>
        </authorList>
    </citation>
    <scope>NUCLEOTIDE SEQUENCE [LARGE SCALE GENOMIC DNA]</scope>
    <source>
        <strain evidence="1">G859</strain>
        <tissue evidence="1">Whole worm</tissue>
    </source>
</reference>
<evidence type="ECO:0000313" key="1">
    <source>
        <dbReference type="EMBL" id="KAK5979767.1"/>
    </source>
</evidence>
<gene>
    <name evidence="1" type="ORF">GCK32_020991</name>
</gene>
<comment type="caution">
    <text evidence="1">The sequence shown here is derived from an EMBL/GenBank/DDBJ whole genome shotgun (WGS) entry which is preliminary data.</text>
</comment>
<dbReference type="Proteomes" id="UP001331761">
    <property type="component" value="Unassembled WGS sequence"/>
</dbReference>
<accession>A0AAN8FS70</accession>
<dbReference type="AlphaFoldDB" id="A0AAN8FS70"/>
<protein>
    <submittedName>
        <fullName evidence="1">Uncharacterized protein</fullName>
    </submittedName>
</protein>
<proteinExistence type="predicted"/>
<name>A0AAN8FS70_TRICO</name>
<evidence type="ECO:0000313" key="2">
    <source>
        <dbReference type="Proteomes" id="UP001331761"/>
    </source>
</evidence>
<keyword evidence="2" id="KW-1185">Reference proteome</keyword>
<organism evidence="1 2">
    <name type="scientific">Trichostrongylus colubriformis</name>
    <name type="common">Black scour worm</name>
    <dbReference type="NCBI Taxonomy" id="6319"/>
    <lineage>
        <taxon>Eukaryota</taxon>
        <taxon>Metazoa</taxon>
        <taxon>Ecdysozoa</taxon>
        <taxon>Nematoda</taxon>
        <taxon>Chromadorea</taxon>
        <taxon>Rhabditida</taxon>
        <taxon>Rhabditina</taxon>
        <taxon>Rhabditomorpha</taxon>
        <taxon>Strongyloidea</taxon>
        <taxon>Trichostrongylidae</taxon>
        <taxon>Trichostrongylus</taxon>
    </lineage>
</organism>